<protein>
    <submittedName>
        <fullName evidence="5">Uncharacterized protein</fullName>
    </submittedName>
</protein>
<dbReference type="InterPro" id="IPR015943">
    <property type="entry name" value="WD40/YVTN_repeat-like_dom_sf"/>
</dbReference>
<dbReference type="OrthoDB" id="340259at2759"/>
<dbReference type="GO" id="GO:0006406">
    <property type="term" value="P:mRNA export from nucleus"/>
    <property type="evidence" value="ECO:0007669"/>
    <property type="project" value="InterPro"/>
</dbReference>
<name>A0A1V9YKQ8_ACHHY</name>
<dbReference type="Pfam" id="PF00400">
    <property type="entry name" value="WD40"/>
    <property type="match status" value="5"/>
</dbReference>
<evidence type="ECO:0000313" key="5">
    <source>
        <dbReference type="EMBL" id="OQR86314.1"/>
    </source>
</evidence>
<keyword evidence="1 4" id="KW-0853">WD repeat</keyword>
<evidence type="ECO:0000256" key="2">
    <source>
        <dbReference type="ARBA" id="ARBA00022737"/>
    </source>
</evidence>
<dbReference type="InterPro" id="IPR036322">
    <property type="entry name" value="WD40_repeat_dom_sf"/>
</dbReference>
<dbReference type="PRINTS" id="PR00320">
    <property type="entry name" value="GPROTEINBRPT"/>
</dbReference>
<feature type="repeat" description="WD" evidence="4">
    <location>
        <begin position="33"/>
        <end position="74"/>
    </location>
</feature>
<dbReference type="Proteomes" id="UP000243579">
    <property type="component" value="Unassembled WGS sequence"/>
</dbReference>
<dbReference type="AlphaFoldDB" id="A0A1V9YKQ8"/>
<keyword evidence="6" id="KW-1185">Reference proteome</keyword>
<sequence>MSDQLPPLVPKPRVDFQSLRPETFGTIAPLPELSGHSKRTYALGWNHTGGFLGSGSTDRSLRVWDAETNMLVTECLGHGDSVNQLTWDPTSATRVASTSGDKSVRIWDVKSAKATANLPFSSEIMNLAYSADGKYIAAGHNDTTIYLIDTRKNKMVRRIVNLFDVNELQFSKSGFLFVAAGHPSGYGTFEVMKVVHEDKAAAPTLENVHKVIAHSGSCFAMDLDPTGRRLALGGADSLVSIWDLDEVFCEHTFIGSQSLIRAVSFSHDGMFLAAGSEDPCIPILHVPSGQVAFNIGMTDSPQQIAWHPSKPVLAYVGDKGSLDKNKERLGAIKLVALKAP</sequence>
<dbReference type="PANTHER" id="PTHR22839">
    <property type="entry name" value="THO COMPLEX SUBUNIT 3 THO3"/>
    <property type="match status" value="1"/>
</dbReference>
<dbReference type="InterPro" id="IPR001680">
    <property type="entry name" value="WD40_rpt"/>
</dbReference>
<evidence type="ECO:0000256" key="3">
    <source>
        <dbReference type="ARBA" id="ARBA00046343"/>
    </source>
</evidence>
<dbReference type="EMBL" id="JNBR01001516">
    <property type="protein sequence ID" value="OQR86314.1"/>
    <property type="molecule type" value="Genomic_DNA"/>
</dbReference>
<reference evidence="5 6" key="1">
    <citation type="journal article" date="2014" name="Genome Biol. Evol.">
        <title>The secreted proteins of Achlya hypogyna and Thraustotheca clavata identify the ancestral oomycete secretome and reveal gene acquisitions by horizontal gene transfer.</title>
        <authorList>
            <person name="Misner I."/>
            <person name="Blouin N."/>
            <person name="Leonard G."/>
            <person name="Richards T.A."/>
            <person name="Lane C.E."/>
        </authorList>
    </citation>
    <scope>NUCLEOTIDE SEQUENCE [LARGE SCALE GENOMIC DNA]</scope>
    <source>
        <strain evidence="5 6">ATCC 48635</strain>
    </source>
</reference>
<keyword evidence="2" id="KW-0677">Repeat</keyword>
<dbReference type="FunFam" id="2.130.10.10:FF:000746">
    <property type="entry name" value="THO Complex (Transcription factor/nuclear export) subunit"/>
    <property type="match status" value="1"/>
</dbReference>
<dbReference type="SMART" id="SM00320">
    <property type="entry name" value="WD40"/>
    <property type="match status" value="5"/>
</dbReference>
<dbReference type="InterPro" id="IPR019775">
    <property type="entry name" value="WD40_repeat_CS"/>
</dbReference>
<dbReference type="Gene3D" id="2.130.10.10">
    <property type="entry name" value="YVTN repeat-like/Quinoprotein amine dehydrogenase"/>
    <property type="match status" value="2"/>
</dbReference>
<evidence type="ECO:0000313" key="6">
    <source>
        <dbReference type="Proteomes" id="UP000243579"/>
    </source>
</evidence>
<evidence type="ECO:0000256" key="1">
    <source>
        <dbReference type="ARBA" id="ARBA00022574"/>
    </source>
</evidence>
<dbReference type="GO" id="GO:0000445">
    <property type="term" value="C:THO complex part of transcription export complex"/>
    <property type="evidence" value="ECO:0007669"/>
    <property type="project" value="TreeGrafter"/>
</dbReference>
<dbReference type="PROSITE" id="PS50082">
    <property type="entry name" value="WD_REPEATS_2"/>
    <property type="match status" value="3"/>
</dbReference>
<feature type="repeat" description="WD" evidence="4">
    <location>
        <begin position="75"/>
        <end position="117"/>
    </location>
</feature>
<gene>
    <name evidence="5" type="ORF">ACHHYP_10676</name>
</gene>
<dbReference type="PANTHER" id="PTHR22839:SF0">
    <property type="entry name" value="THO COMPLEX SUBUNIT 3"/>
    <property type="match status" value="1"/>
</dbReference>
<dbReference type="STRING" id="1202772.A0A1V9YKQ8"/>
<dbReference type="PROSITE" id="PS50294">
    <property type="entry name" value="WD_REPEATS_REGION"/>
    <property type="match status" value="3"/>
</dbReference>
<dbReference type="InterPro" id="IPR020472">
    <property type="entry name" value="WD40_PAC1"/>
</dbReference>
<dbReference type="SUPFAM" id="SSF50978">
    <property type="entry name" value="WD40 repeat-like"/>
    <property type="match status" value="1"/>
</dbReference>
<dbReference type="InterPro" id="IPR040132">
    <property type="entry name" value="Tex1/THOC3"/>
</dbReference>
<comment type="caution">
    <text evidence="5">The sequence shown here is derived from an EMBL/GenBank/DDBJ whole genome shotgun (WGS) entry which is preliminary data.</text>
</comment>
<comment type="similarity">
    <text evidence="3">Belongs to the THOC3 family.</text>
</comment>
<dbReference type="CDD" id="cd00200">
    <property type="entry name" value="WD40"/>
    <property type="match status" value="1"/>
</dbReference>
<accession>A0A1V9YKQ8</accession>
<evidence type="ECO:0000256" key="4">
    <source>
        <dbReference type="PROSITE-ProRule" id="PRU00221"/>
    </source>
</evidence>
<dbReference type="PROSITE" id="PS00678">
    <property type="entry name" value="WD_REPEATS_1"/>
    <property type="match status" value="3"/>
</dbReference>
<proteinExistence type="inferred from homology"/>
<organism evidence="5 6">
    <name type="scientific">Achlya hypogyna</name>
    <name type="common">Oomycete</name>
    <name type="synonym">Protoachlya hypogyna</name>
    <dbReference type="NCBI Taxonomy" id="1202772"/>
    <lineage>
        <taxon>Eukaryota</taxon>
        <taxon>Sar</taxon>
        <taxon>Stramenopiles</taxon>
        <taxon>Oomycota</taxon>
        <taxon>Saprolegniomycetes</taxon>
        <taxon>Saprolegniales</taxon>
        <taxon>Achlyaceae</taxon>
        <taxon>Achlya</taxon>
    </lineage>
</organism>
<feature type="repeat" description="WD" evidence="4">
    <location>
        <begin position="211"/>
        <end position="245"/>
    </location>
</feature>